<protein>
    <recommendedName>
        <fullName evidence="3">Glycosyl transferase family 2</fullName>
    </recommendedName>
</protein>
<dbReference type="PANTHER" id="PTHR33604">
    <property type="entry name" value="OSJNBA0004B13.7 PROTEIN"/>
    <property type="match status" value="1"/>
</dbReference>
<proteinExistence type="predicted"/>
<gene>
    <name evidence="1" type="ORF">QEH52_16675</name>
</gene>
<sequence length="338" mass="38775">MLDVAEAFNWKHGQKIIRFHEERLGLRKHVLSCGDISSDYDAVIVLEDDLYVSEDFYRYTKSAILNYRGINECAGISLYNHKTNVHNMLPFDPISDGSDVYYLQMASSWGVAWSSAQWKPFRGWLELNQEYDFDQSPLPRKIKNWKDTSWLKLFAAYLYEEDRYFTYPRVSLTTNFSDPGTHVATGDTRFQVPLCASRIGEYSFSSIESSRAKYDAYFESRVLCDVLGVDDEDLVCDLYGYGRSVKKGQFLLSPLVSNAKKIRSIGLALKPHDQNVISGVEGSELSLYEIHEDGLSFRSSSEAYQTALYYQPWGSLKRLLTLVLGRVQESLRRKLGIK</sequence>
<evidence type="ECO:0000313" key="1">
    <source>
        <dbReference type="EMBL" id="MDQ8209163.1"/>
    </source>
</evidence>
<evidence type="ECO:0000313" key="2">
    <source>
        <dbReference type="Proteomes" id="UP001225316"/>
    </source>
</evidence>
<dbReference type="InterPro" id="IPR029044">
    <property type="entry name" value="Nucleotide-diphossugar_trans"/>
</dbReference>
<dbReference type="Proteomes" id="UP001225316">
    <property type="component" value="Unassembled WGS sequence"/>
</dbReference>
<dbReference type="PANTHER" id="PTHR33604:SF3">
    <property type="entry name" value="OSJNBA0004B13.7 PROTEIN"/>
    <property type="match status" value="1"/>
</dbReference>
<comment type="caution">
    <text evidence="1">The sequence shown here is derived from an EMBL/GenBank/DDBJ whole genome shotgun (WGS) entry which is preliminary data.</text>
</comment>
<reference evidence="1 2" key="1">
    <citation type="submission" date="2023-04" db="EMBL/GenBank/DDBJ databases">
        <title>A novel bacteria isolated from coastal sediment.</title>
        <authorList>
            <person name="Liu X.-J."/>
            <person name="Du Z.-J."/>
        </authorList>
    </citation>
    <scope>NUCLEOTIDE SEQUENCE [LARGE SCALE GENOMIC DNA]</scope>
    <source>
        <strain evidence="1 2">SDUM461003</strain>
    </source>
</reference>
<dbReference type="RefSeq" id="WP_308951995.1">
    <property type="nucleotide sequence ID" value="NZ_JARXHW010000054.1"/>
</dbReference>
<accession>A0ABU1AYH5</accession>
<name>A0ABU1AYH5_9BACT</name>
<dbReference type="EMBL" id="JARXHW010000054">
    <property type="protein sequence ID" value="MDQ8209163.1"/>
    <property type="molecule type" value="Genomic_DNA"/>
</dbReference>
<dbReference type="Gene3D" id="3.90.550.10">
    <property type="entry name" value="Spore Coat Polysaccharide Biosynthesis Protein SpsA, Chain A"/>
    <property type="match status" value="1"/>
</dbReference>
<keyword evidence="2" id="KW-1185">Reference proteome</keyword>
<evidence type="ECO:0008006" key="3">
    <source>
        <dbReference type="Google" id="ProtNLM"/>
    </source>
</evidence>
<organism evidence="1 2">
    <name type="scientific">Thalassobacterium maritimum</name>
    <dbReference type="NCBI Taxonomy" id="3041265"/>
    <lineage>
        <taxon>Bacteria</taxon>
        <taxon>Pseudomonadati</taxon>
        <taxon>Verrucomicrobiota</taxon>
        <taxon>Opitutia</taxon>
        <taxon>Puniceicoccales</taxon>
        <taxon>Coraliomargaritaceae</taxon>
        <taxon>Thalassobacterium</taxon>
    </lineage>
</organism>
<dbReference type="SUPFAM" id="SSF53448">
    <property type="entry name" value="Nucleotide-diphospho-sugar transferases"/>
    <property type="match status" value="1"/>
</dbReference>